<comment type="similarity">
    <text evidence="1 9">Belongs to the ArgJ family.</text>
</comment>
<dbReference type="InterPro" id="IPR016117">
    <property type="entry name" value="ArgJ-like_dom_sf"/>
</dbReference>
<dbReference type="UniPathway" id="UPA00068">
    <property type="reaction ID" value="UER00106"/>
</dbReference>
<keyword evidence="11" id="KW-1185">Reference proteome</keyword>
<evidence type="ECO:0000256" key="5">
    <source>
        <dbReference type="ARBA" id="ARBA00022679"/>
    </source>
</evidence>
<feature type="binding site" evidence="9">
    <location>
        <position position="408"/>
    </location>
    <ligand>
        <name>substrate</name>
    </ligand>
</feature>
<dbReference type="CDD" id="cd02152">
    <property type="entry name" value="OAT"/>
    <property type="match status" value="1"/>
</dbReference>
<dbReference type="NCBIfam" id="NF003802">
    <property type="entry name" value="PRK05388.1"/>
    <property type="match status" value="1"/>
</dbReference>
<evidence type="ECO:0000256" key="6">
    <source>
        <dbReference type="ARBA" id="ARBA00022813"/>
    </source>
</evidence>
<evidence type="ECO:0000256" key="4">
    <source>
        <dbReference type="ARBA" id="ARBA00022605"/>
    </source>
</evidence>
<dbReference type="InterPro" id="IPR042195">
    <property type="entry name" value="ArgJ_beta_C"/>
</dbReference>
<comment type="catalytic activity">
    <reaction evidence="8 9">
        <text>N(2)-acetyl-L-ornithine + L-glutamate = N-acetyl-L-glutamate + L-ornithine</text>
        <dbReference type="Rhea" id="RHEA:15349"/>
        <dbReference type="ChEBI" id="CHEBI:29985"/>
        <dbReference type="ChEBI" id="CHEBI:44337"/>
        <dbReference type="ChEBI" id="CHEBI:46911"/>
        <dbReference type="ChEBI" id="CHEBI:57805"/>
        <dbReference type="EC" id="2.3.1.35"/>
    </reaction>
</comment>
<keyword evidence="7 9" id="KW-0012">Acyltransferase</keyword>
<comment type="function">
    <text evidence="9">Catalyzes two activities which are involved in the cyclic version of arginine biosynthesis: the synthesis of N-acetylglutamate from glutamate and acetyl-CoA as the acetyl donor, and of ornithine by transacetylation between N(2)-acetylornithine and glutamate.</text>
</comment>
<comment type="pathway">
    <text evidence="9">Amino-acid biosynthesis; L-arginine biosynthesis; L-ornithine and N-acetyl-L-glutamate from L-glutamate and N(2)-acetyl-L-ornithine (cyclic): step 1/1.</text>
</comment>
<evidence type="ECO:0000256" key="1">
    <source>
        <dbReference type="ARBA" id="ARBA00006774"/>
    </source>
</evidence>
<dbReference type="GO" id="GO:0006592">
    <property type="term" value="P:ornithine biosynthetic process"/>
    <property type="evidence" value="ECO:0007669"/>
    <property type="project" value="TreeGrafter"/>
</dbReference>
<keyword evidence="9" id="KW-0963">Cytoplasm</keyword>
<feature type="binding site" evidence="9">
    <location>
        <position position="413"/>
    </location>
    <ligand>
        <name>substrate</name>
    </ligand>
</feature>
<dbReference type="FunFam" id="3.10.20.340:FF:000001">
    <property type="entry name" value="Arginine biosynthesis bifunctional protein ArgJ, chloroplastic"/>
    <property type="match status" value="1"/>
</dbReference>
<sequence length="413" mass="43017">MADWQEITGGITAPRGYQAAGITAGLKPSGLPDLALIFSDVEAIAAGVFTTSQVKAACVEYCRQRLQAKQSARAILCNAGQANAATGTQGYLDTLESAMAVGQALNISSESVLVASTGVIGQRIKMDALRSGIPKVVAALSQTGSDAAAGAIITTDLVTKSIALETTISDRPVRIGGIAKGSGMIHPNMATMLAFVTCDAVVSPHLWQQMLARAADRSFNSITVDGDTSTNDSLIALANGQSRTPAITEWGAEAEKLEAMLTAVCQHLAKAIARDGEGATCLIEVEVTGAHDEISARQIAKTIAGSSLVKSAIFGRDPNWGRIAAAAGRAGVPFEQENLQIKLGDFLMLENGQPLQFDRAAASAYLKKAVAGAYLQQDTVLISVNVGNGHGSGKAWGCDLSYDYVRINAEYTT</sequence>
<dbReference type="EMBL" id="CP045226">
    <property type="protein sequence ID" value="QFS49333.1"/>
    <property type="molecule type" value="Genomic_DNA"/>
</dbReference>
<dbReference type="PANTHER" id="PTHR23100">
    <property type="entry name" value="ARGININE BIOSYNTHESIS BIFUNCTIONAL PROTEIN ARGJ"/>
    <property type="match status" value="1"/>
</dbReference>
<dbReference type="Gene3D" id="3.10.20.340">
    <property type="entry name" value="ArgJ beta chain, C-terminal domain"/>
    <property type="match status" value="1"/>
</dbReference>
<evidence type="ECO:0000256" key="7">
    <source>
        <dbReference type="ARBA" id="ARBA00023315"/>
    </source>
</evidence>
<dbReference type="SUPFAM" id="SSF56266">
    <property type="entry name" value="DmpA/ArgJ-like"/>
    <property type="match status" value="1"/>
</dbReference>
<accession>A0A5P8W970</accession>
<dbReference type="InterPro" id="IPR002813">
    <property type="entry name" value="Arg_biosynth_ArgJ"/>
</dbReference>
<dbReference type="KEGG" id="nsh:GXM_06827"/>
<dbReference type="GO" id="GO:0004042">
    <property type="term" value="F:L-glutamate N-acetyltransferase activity"/>
    <property type="evidence" value="ECO:0007669"/>
    <property type="project" value="UniProtKB-UniRule"/>
</dbReference>
<keyword evidence="4 9" id="KW-0028">Amino-acid biosynthesis</keyword>
<keyword evidence="6 9" id="KW-0068">Autocatalytic cleavage</keyword>
<dbReference type="GO" id="GO:0005737">
    <property type="term" value="C:cytoplasm"/>
    <property type="evidence" value="ECO:0007669"/>
    <property type="project" value="UniProtKB-SubCell"/>
</dbReference>
<dbReference type="FunFam" id="3.60.70.12:FF:000001">
    <property type="entry name" value="Arginine biosynthesis bifunctional protein ArgJ, chloroplastic"/>
    <property type="match status" value="1"/>
</dbReference>
<dbReference type="EC" id="2.3.1.35" evidence="9"/>
<feature type="site" description="Cleavage; by autolysis" evidence="9">
    <location>
        <begin position="190"/>
        <end position="191"/>
    </location>
</feature>
<feature type="active site" description="Nucleophile" evidence="9">
    <location>
        <position position="191"/>
    </location>
</feature>
<comment type="pathway">
    <text evidence="9">Amino-acid biosynthesis; L-arginine biosynthesis; N(2)-acetyl-L-ornithine from L-glutamate: step 1/4.</text>
</comment>
<dbReference type="NCBIfam" id="TIGR00120">
    <property type="entry name" value="ArgJ"/>
    <property type="match status" value="1"/>
</dbReference>
<protein>
    <recommendedName>
        <fullName evidence="9">Arginine biosynthesis bifunctional protein ArgJ</fullName>
    </recommendedName>
    <domain>
        <recommendedName>
            <fullName evidence="9">Glutamate N-acetyltransferase</fullName>
            <ecNumber evidence="9">2.3.1.35</ecNumber>
        </recommendedName>
        <alternativeName>
            <fullName evidence="9">Ornithine acetyltransferase</fullName>
            <shortName evidence="9">OATase</shortName>
        </alternativeName>
        <alternativeName>
            <fullName evidence="9">Ornithine transacetylase</fullName>
        </alternativeName>
    </domain>
    <domain>
        <recommendedName>
            <fullName evidence="9">Amino-acid acetyltransferase</fullName>
            <ecNumber evidence="9">2.3.1.1</ecNumber>
        </recommendedName>
        <alternativeName>
            <fullName evidence="9">N-acetylglutamate synthase</fullName>
            <shortName evidence="9">AGSase</shortName>
        </alternativeName>
    </domain>
    <component>
        <recommendedName>
            <fullName evidence="9">Arginine biosynthesis bifunctional protein ArgJ alpha chain</fullName>
        </recommendedName>
    </component>
    <component>
        <recommendedName>
            <fullName evidence="9">Arginine biosynthesis bifunctional protein ArgJ beta chain</fullName>
        </recommendedName>
    </component>
</protein>
<keyword evidence="3 9" id="KW-0055">Arginine biosynthesis</keyword>
<feature type="chain" id="PRO_5029080592" description="Arginine biosynthesis bifunctional protein ArgJ alpha chain" evidence="9">
    <location>
        <begin position="1"/>
        <end position="190"/>
    </location>
</feature>
<dbReference type="RefSeq" id="WP_152590583.1">
    <property type="nucleotide sequence ID" value="NZ_CP045226.1"/>
</dbReference>
<evidence type="ECO:0000313" key="11">
    <source>
        <dbReference type="Proteomes" id="UP000326678"/>
    </source>
</evidence>
<evidence type="ECO:0000256" key="8">
    <source>
        <dbReference type="ARBA" id="ARBA00049439"/>
    </source>
</evidence>
<feature type="site" description="Involved in the stabilization of negative charge on the oxyanion by the formation of the oxyanion hole" evidence="9">
    <location>
        <position position="118"/>
    </location>
</feature>
<evidence type="ECO:0000256" key="9">
    <source>
        <dbReference type="HAMAP-Rule" id="MF_01106"/>
    </source>
</evidence>
<evidence type="ECO:0000313" key="10">
    <source>
        <dbReference type="EMBL" id="QFS49333.1"/>
    </source>
</evidence>
<dbReference type="Gene3D" id="3.60.70.12">
    <property type="entry name" value="L-amino peptidase D-ALA esterase/amidase"/>
    <property type="match status" value="1"/>
</dbReference>
<feature type="binding site" evidence="9">
    <location>
        <position position="154"/>
    </location>
    <ligand>
        <name>substrate</name>
    </ligand>
</feature>
<proteinExistence type="inferred from homology"/>
<comment type="subcellular location">
    <subcellularLocation>
        <location evidence="9">Cytoplasm</location>
    </subcellularLocation>
</comment>
<feature type="chain" id="PRO_5029080593" description="Arginine biosynthesis bifunctional protein ArgJ beta chain" evidence="9">
    <location>
        <begin position="191"/>
        <end position="413"/>
    </location>
</feature>
<dbReference type="PANTHER" id="PTHR23100:SF0">
    <property type="entry name" value="ARGININE BIOSYNTHESIS BIFUNCTIONAL PROTEIN ARGJ, MITOCHONDRIAL"/>
    <property type="match status" value="1"/>
</dbReference>
<dbReference type="GO" id="GO:0006526">
    <property type="term" value="P:L-arginine biosynthetic process"/>
    <property type="evidence" value="ECO:0007669"/>
    <property type="project" value="UniProtKB-UniRule"/>
</dbReference>
<feature type="binding site" evidence="9">
    <location>
        <position position="191"/>
    </location>
    <ligand>
        <name>substrate</name>
    </ligand>
</feature>
<keyword evidence="5 9" id="KW-0808">Transferase</keyword>
<evidence type="ECO:0000256" key="3">
    <source>
        <dbReference type="ARBA" id="ARBA00022571"/>
    </source>
</evidence>
<name>A0A5P8W970_9NOSO</name>
<organism evidence="10 11">
    <name type="scientific">Nostoc sphaeroides CCNUC1</name>
    <dbReference type="NCBI Taxonomy" id="2653204"/>
    <lineage>
        <taxon>Bacteria</taxon>
        <taxon>Bacillati</taxon>
        <taxon>Cyanobacteriota</taxon>
        <taxon>Cyanophyceae</taxon>
        <taxon>Nostocales</taxon>
        <taxon>Nostocaceae</taxon>
        <taxon>Nostoc</taxon>
    </lineage>
</organism>
<dbReference type="Proteomes" id="UP000326678">
    <property type="component" value="Chromosome Gxm1"/>
</dbReference>
<comment type="subunit">
    <text evidence="2 9">Heterotetramer of two alpha and two beta chains.</text>
</comment>
<dbReference type="AlphaFoldDB" id="A0A5P8W970"/>
<feature type="site" description="Involved in the stabilization of negative charge on the oxyanion by the formation of the oxyanion hole" evidence="9">
    <location>
        <position position="117"/>
    </location>
</feature>
<dbReference type="EC" id="2.3.1.1" evidence="9"/>
<dbReference type="HAMAP" id="MF_01106">
    <property type="entry name" value="ArgJ"/>
    <property type="match status" value="1"/>
</dbReference>
<evidence type="ECO:0000256" key="2">
    <source>
        <dbReference type="ARBA" id="ARBA00011475"/>
    </source>
</evidence>
<feature type="binding site" evidence="9">
    <location>
        <position position="180"/>
    </location>
    <ligand>
        <name>substrate</name>
    </ligand>
</feature>
<feature type="binding site" evidence="9">
    <location>
        <position position="277"/>
    </location>
    <ligand>
        <name>substrate</name>
    </ligand>
</feature>
<keyword evidence="9" id="KW-0511">Multifunctional enzyme</keyword>
<dbReference type="GO" id="GO:0004358">
    <property type="term" value="F:L-glutamate N-acetyltransferase activity, acting on acetyl-L-ornithine as donor"/>
    <property type="evidence" value="ECO:0007669"/>
    <property type="project" value="UniProtKB-UniRule"/>
</dbReference>
<reference evidence="10 11" key="1">
    <citation type="submission" date="2019-10" db="EMBL/GenBank/DDBJ databases">
        <title>Genomic and transcriptomic insights into the perfect genentic adaptation of a filamentous nitrogen-fixing cyanobacterium to rice fields.</title>
        <authorList>
            <person name="Chen Z."/>
        </authorList>
    </citation>
    <scope>NUCLEOTIDE SEQUENCE [LARGE SCALE GENOMIC DNA]</scope>
    <source>
        <strain evidence="10">CCNUC1</strain>
    </source>
</reference>
<comment type="catalytic activity">
    <reaction evidence="9">
        <text>L-glutamate + acetyl-CoA = N-acetyl-L-glutamate + CoA + H(+)</text>
        <dbReference type="Rhea" id="RHEA:24292"/>
        <dbReference type="ChEBI" id="CHEBI:15378"/>
        <dbReference type="ChEBI" id="CHEBI:29985"/>
        <dbReference type="ChEBI" id="CHEBI:44337"/>
        <dbReference type="ChEBI" id="CHEBI:57287"/>
        <dbReference type="ChEBI" id="CHEBI:57288"/>
        <dbReference type="EC" id="2.3.1.1"/>
    </reaction>
</comment>
<dbReference type="Pfam" id="PF01960">
    <property type="entry name" value="ArgJ"/>
    <property type="match status" value="1"/>
</dbReference>
<gene>
    <name evidence="9" type="primary">argJ</name>
    <name evidence="10" type="ORF">GXM_06827</name>
</gene>